<gene>
    <name evidence="2" type="ORF">PR048_023210</name>
</gene>
<feature type="region of interest" description="Disordered" evidence="1">
    <location>
        <begin position="56"/>
        <end position="99"/>
    </location>
</feature>
<comment type="caution">
    <text evidence="2">The sequence shown here is derived from an EMBL/GenBank/DDBJ whole genome shotgun (WGS) entry which is preliminary data.</text>
</comment>
<proteinExistence type="predicted"/>
<sequence length="99" mass="10477">MKGGGNGRSPRKLAYQRHRPARFPHAKIWDRAQFAQVGGKQANRSTTVVPAAGMQGVGGKREIPEKTRRRASSSGAIPTCENPGATPPGDRTRSADVGG</sequence>
<accession>A0ABQ9GTF9</accession>
<dbReference type="EMBL" id="JARBHB010000009">
    <property type="protein sequence ID" value="KAJ8875315.1"/>
    <property type="molecule type" value="Genomic_DNA"/>
</dbReference>
<dbReference type="Proteomes" id="UP001159363">
    <property type="component" value="Chromosome 8"/>
</dbReference>
<evidence type="ECO:0000313" key="2">
    <source>
        <dbReference type="EMBL" id="KAJ8875315.1"/>
    </source>
</evidence>
<evidence type="ECO:0000256" key="1">
    <source>
        <dbReference type="SAM" id="MobiDB-lite"/>
    </source>
</evidence>
<reference evidence="2 3" key="1">
    <citation type="submission" date="2023-02" db="EMBL/GenBank/DDBJ databases">
        <title>LHISI_Scaffold_Assembly.</title>
        <authorList>
            <person name="Stuart O.P."/>
            <person name="Cleave R."/>
            <person name="Magrath M.J.L."/>
            <person name="Mikheyev A.S."/>
        </authorList>
    </citation>
    <scope>NUCLEOTIDE SEQUENCE [LARGE SCALE GENOMIC DNA]</scope>
    <source>
        <strain evidence="2">Daus_M_001</strain>
        <tissue evidence="2">Leg muscle</tissue>
    </source>
</reference>
<feature type="compositionally biased region" description="Basic and acidic residues" evidence="1">
    <location>
        <begin position="90"/>
        <end position="99"/>
    </location>
</feature>
<evidence type="ECO:0000313" key="3">
    <source>
        <dbReference type="Proteomes" id="UP001159363"/>
    </source>
</evidence>
<organism evidence="2 3">
    <name type="scientific">Dryococelus australis</name>
    <dbReference type="NCBI Taxonomy" id="614101"/>
    <lineage>
        <taxon>Eukaryota</taxon>
        <taxon>Metazoa</taxon>
        <taxon>Ecdysozoa</taxon>
        <taxon>Arthropoda</taxon>
        <taxon>Hexapoda</taxon>
        <taxon>Insecta</taxon>
        <taxon>Pterygota</taxon>
        <taxon>Neoptera</taxon>
        <taxon>Polyneoptera</taxon>
        <taxon>Phasmatodea</taxon>
        <taxon>Verophasmatodea</taxon>
        <taxon>Anareolatae</taxon>
        <taxon>Phasmatidae</taxon>
        <taxon>Eurycanthinae</taxon>
        <taxon>Dryococelus</taxon>
    </lineage>
</organism>
<keyword evidence="3" id="KW-1185">Reference proteome</keyword>
<name>A0ABQ9GTF9_9NEOP</name>
<protein>
    <submittedName>
        <fullName evidence="2">Uncharacterized protein</fullName>
    </submittedName>
</protein>